<reference evidence="6" key="2">
    <citation type="submission" date="2015-03" db="UniProtKB">
        <authorList>
            <consortium name="EnsemblPlants"/>
        </authorList>
    </citation>
    <scope>IDENTIFICATION</scope>
</reference>
<dbReference type="InterPro" id="IPR015410">
    <property type="entry name" value="DUF1985"/>
</dbReference>
<dbReference type="EnsemblPlants" id="Bo1g025560.1">
    <property type="protein sequence ID" value="Bo1g025560.1"/>
    <property type="gene ID" value="Bo1g025560"/>
</dbReference>
<dbReference type="InterPro" id="IPR003653">
    <property type="entry name" value="Peptidase_C48_C"/>
</dbReference>
<dbReference type="Pfam" id="PF09331">
    <property type="entry name" value="DUF1985"/>
    <property type="match status" value="1"/>
</dbReference>
<sequence length="864" mass="98990">MKSCFHLRSYHLHVLVGNNKPDHLLPPRLFATDRAPSGRINIYSKPDLLAFIQHALRNTKELQYIKDSCFGKLFELPARQCPASCKIIHTFLTRQLIVEDKHTLWSVFGSDPIRFGLQEFGTITGLPCGDFPADYNTELEDKSKAHKDPDWIKLIGKKRFTTIADLRHKLETETTMPGKKKLRLALIIIVDGVLIAHQQTPRPTLKYVKMVQDVDAFCLHPWGRESFLKTITCMKPPKFIPLKCEDPIAKLVDLLKQETFRLKGFSLSLQLLAFQAVPELQSIIPAPLDSLSIIQLEEPHLPVYPKISYLDIPRVEAVENLAVTSLIPIQSQPQPGWGVWHDVVADKRLTYMENLIANHHPFKKHLWPGGDTSTPILIHKPPLEEPETRRQVSKNALRPRKPLNKPPPCRKQRRISNYFLRTGSTSNSNDQMMERLSKVSSEVSKLRKEFRLMRQLNKRKKSRTHSKRSAFHSLIGSPHKPQLSHRGCQTDPTEHSTDDVPNETSPAPMEEDHPECTSPVVSQYAAQLYGQPSGESTPFHTTHLPTEPEQTTPENLSDEEVVELSDSSPVKPTPRHPPSDEECKLAEELFKCPSIPALALIAPLPQQQWDLFHATLTTNTQAFHITPSQFDFSNRFILEIAQPQKWVTTFHMEILMYMLAGRHRELLDREKLAFTTPYLASGIQEVFKGFKILARKDRFKWDTRLTELVLQPGKKWMEDVFTIYTPMIWEDRHWVGLAINLDMGYVEILDPLPTLYGDNKVQKLMDPILTSLPYLVKKVAKPQQTQFRRLKPFHWERITGSYINERSGDCGPVSIKFMELHSHGDPLPHMSGITDGTVDDLRKQYAMDVYKTIVLPSYHVPTFP</sequence>
<dbReference type="PROSITE" id="PS50600">
    <property type="entry name" value="ULP_PROTEASE"/>
    <property type="match status" value="1"/>
</dbReference>
<evidence type="ECO:0000256" key="1">
    <source>
        <dbReference type="ARBA" id="ARBA00005234"/>
    </source>
</evidence>
<dbReference type="InterPro" id="IPR038765">
    <property type="entry name" value="Papain-like_cys_pep_sf"/>
</dbReference>
<evidence type="ECO:0000259" key="5">
    <source>
        <dbReference type="PROSITE" id="PS50600"/>
    </source>
</evidence>
<organism evidence="6 7">
    <name type="scientific">Brassica oleracea var. oleracea</name>
    <dbReference type="NCBI Taxonomy" id="109376"/>
    <lineage>
        <taxon>Eukaryota</taxon>
        <taxon>Viridiplantae</taxon>
        <taxon>Streptophyta</taxon>
        <taxon>Embryophyta</taxon>
        <taxon>Tracheophyta</taxon>
        <taxon>Spermatophyta</taxon>
        <taxon>Magnoliopsida</taxon>
        <taxon>eudicotyledons</taxon>
        <taxon>Gunneridae</taxon>
        <taxon>Pentapetalae</taxon>
        <taxon>rosids</taxon>
        <taxon>malvids</taxon>
        <taxon>Brassicales</taxon>
        <taxon>Brassicaceae</taxon>
        <taxon>Brassiceae</taxon>
        <taxon>Brassica</taxon>
    </lineage>
</organism>
<keyword evidence="3" id="KW-0378">Hydrolase</keyword>
<dbReference type="Gene3D" id="3.40.395.10">
    <property type="entry name" value="Adenoviral Proteinase, Chain A"/>
    <property type="match status" value="1"/>
</dbReference>
<dbReference type="GO" id="GO:0008234">
    <property type="term" value="F:cysteine-type peptidase activity"/>
    <property type="evidence" value="ECO:0007669"/>
    <property type="project" value="InterPro"/>
</dbReference>
<feature type="compositionally biased region" description="Basic residues" evidence="4">
    <location>
        <begin position="397"/>
        <end position="414"/>
    </location>
</feature>
<accession>A0A0D3A4Y8</accession>
<feature type="compositionally biased region" description="Polar residues" evidence="4">
    <location>
        <begin position="533"/>
        <end position="555"/>
    </location>
</feature>
<comment type="similarity">
    <text evidence="1">Belongs to the peptidase C48 family.</text>
</comment>
<dbReference type="SUPFAM" id="SSF54001">
    <property type="entry name" value="Cysteine proteinases"/>
    <property type="match status" value="1"/>
</dbReference>
<dbReference type="OMA" id="HWERITG"/>
<dbReference type="eggNOG" id="ENOG502S6E9">
    <property type="taxonomic scope" value="Eukaryota"/>
</dbReference>
<dbReference type="Gramene" id="Bo1g025560.1">
    <property type="protein sequence ID" value="Bo1g025560.1"/>
    <property type="gene ID" value="Bo1g025560"/>
</dbReference>
<dbReference type="GO" id="GO:0006508">
    <property type="term" value="P:proteolysis"/>
    <property type="evidence" value="ECO:0007669"/>
    <property type="project" value="UniProtKB-KW"/>
</dbReference>
<dbReference type="HOGENOM" id="CLU_010327_0_0_1"/>
<feature type="domain" description="Ubiquitin-like protease family profile" evidence="5">
    <location>
        <begin position="630"/>
        <end position="821"/>
    </location>
</feature>
<feature type="region of interest" description="Disordered" evidence="4">
    <location>
        <begin position="454"/>
        <end position="518"/>
    </location>
</feature>
<evidence type="ECO:0000256" key="4">
    <source>
        <dbReference type="SAM" id="MobiDB-lite"/>
    </source>
</evidence>
<feature type="region of interest" description="Disordered" evidence="4">
    <location>
        <begin position="530"/>
        <end position="580"/>
    </location>
</feature>
<keyword evidence="7" id="KW-1185">Reference proteome</keyword>
<protein>
    <recommendedName>
        <fullName evidence="5">Ubiquitin-like protease family profile domain-containing protein</fullName>
    </recommendedName>
</protein>
<dbReference type="PANTHER" id="PTHR48449:SF1">
    <property type="entry name" value="DUF1985 DOMAIN-CONTAINING PROTEIN"/>
    <property type="match status" value="1"/>
</dbReference>
<feature type="region of interest" description="Disordered" evidence="4">
    <location>
        <begin position="382"/>
        <end position="416"/>
    </location>
</feature>
<evidence type="ECO:0000256" key="3">
    <source>
        <dbReference type="ARBA" id="ARBA00022801"/>
    </source>
</evidence>
<evidence type="ECO:0000313" key="7">
    <source>
        <dbReference type="Proteomes" id="UP000032141"/>
    </source>
</evidence>
<evidence type="ECO:0000256" key="2">
    <source>
        <dbReference type="ARBA" id="ARBA00022670"/>
    </source>
</evidence>
<keyword evidence="2" id="KW-0645">Protease</keyword>
<dbReference type="PANTHER" id="PTHR48449">
    <property type="entry name" value="DUF1985 DOMAIN-CONTAINING PROTEIN"/>
    <property type="match status" value="1"/>
</dbReference>
<evidence type="ECO:0000313" key="6">
    <source>
        <dbReference type="EnsemblPlants" id="Bo1g025560.1"/>
    </source>
</evidence>
<dbReference type="Proteomes" id="UP000032141">
    <property type="component" value="Chromosome C1"/>
</dbReference>
<dbReference type="AlphaFoldDB" id="A0A0D3A4Y8"/>
<reference evidence="6 7" key="1">
    <citation type="journal article" date="2014" name="Genome Biol.">
        <title>Transcriptome and methylome profiling reveals relics of genome dominance in the mesopolyploid Brassica oleracea.</title>
        <authorList>
            <person name="Parkin I.A."/>
            <person name="Koh C."/>
            <person name="Tang H."/>
            <person name="Robinson S.J."/>
            <person name="Kagale S."/>
            <person name="Clarke W.E."/>
            <person name="Town C.D."/>
            <person name="Nixon J."/>
            <person name="Krishnakumar V."/>
            <person name="Bidwell S.L."/>
            <person name="Denoeud F."/>
            <person name="Belcram H."/>
            <person name="Links M.G."/>
            <person name="Just J."/>
            <person name="Clarke C."/>
            <person name="Bender T."/>
            <person name="Huebert T."/>
            <person name="Mason A.S."/>
            <person name="Pires J.C."/>
            <person name="Barker G."/>
            <person name="Moore J."/>
            <person name="Walley P.G."/>
            <person name="Manoli S."/>
            <person name="Batley J."/>
            <person name="Edwards D."/>
            <person name="Nelson M.N."/>
            <person name="Wang X."/>
            <person name="Paterson A.H."/>
            <person name="King G."/>
            <person name="Bancroft I."/>
            <person name="Chalhoub B."/>
            <person name="Sharpe A.G."/>
        </authorList>
    </citation>
    <scope>NUCLEOTIDE SEQUENCE</scope>
    <source>
        <strain evidence="6 7">cv. TO1000</strain>
    </source>
</reference>
<feature type="compositionally biased region" description="Basic residues" evidence="4">
    <location>
        <begin position="456"/>
        <end position="470"/>
    </location>
</feature>
<dbReference type="Pfam" id="PF02902">
    <property type="entry name" value="Peptidase_C48"/>
    <property type="match status" value="1"/>
</dbReference>
<proteinExistence type="inferred from homology"/>
<name>A0A0D3A4Y8_BRAOL</name>